<dbReference type="Gene3D" id="3.40.50.360">
    <property type="match status" value="1"/>
</dbReference>
<comment type="caution">
    <text evidence="2">The sequence shown here is derived from an EMBL/GenBank/DDBJ whole genome shotgun (WGS) entry which is preliminary data.</text>
</comment>
<dbReference type="InterPro" id="IPR001226">
    <property type="entry name" value="Flavodoxin_CS"/>
</dbReference>
<accession>A0A5M3X0L0</accession>
<dbReference type="GO" id="GO:0010181">
    <property type="term" value="F:FMN binding"/>
    <property type="evidence" value="ECO:0007669"/>
    <property type="project" value="InterPro"/>
</dbReference>
<evidence type="ECO:0000313" key="3">
    <source>
        <dbReference type="Proteomes" id="UP000331127"/>
    </source>
</evidence>
<dbReference type="Proteomes" id="UP000331127">
    <property type="component" value="Unassembled WGS sequence"/>
</dbReference>
<dbReference type="EMBL" id="BLAE01000035">
    <property type="protein sequence ID" value="GES12253.1"/>
    <property type="molecule type" value="Genomic_DNA"/>
</dbReference>
<protein>
    <submittedName>
        <fullName evidence="2">Flavodoxin</fullName>
    </submittedName>
</protein>
<evidence type="ECO:0000259" key="1">
    <source>
        <dbReference type="PROSITE" id="PS50902"/>
    </source>
</evidence>
<dbReference type="Pfam" id="PF00258">
    <property type="entry name" value="Flavodoxin_1"/>
    <property type="match status" value="1"/>
</dbReference>
<dbReference type="GO" id="GO:0009055">
    <property type="term" value="F:electron transfer activity"/>
    <property type="evidence" value="ECO:0007669"/>
    <property type="project" value="InterPro"/>
</dbReference>
<dbReference type="AlphaFoldDB" id="A0A5M3X0L0"/>
<organism evidence="2 3">
    <name type="scientific">Acrocarpospora macrocephala</name>
    <dbReference type="NCBI Taxonomy" id="150177"/>
    <lineage>
        <taxon>Bacteria</taxon>
        <taxon>Bacillati</taxon>
        <taxon>Actinomycetota</taxon>
        <taxon>Actinomycetes</taxon>
        <taxon>Streptosporangiales</taxon>
        <taxon>Streptosporangiaceae</taxon>
        <taxon>Acrocarpospora</taxon>
    </lineage>
</organism>
<reference evidence="2 3" key="1">
    <citation type="submission" date="2019-10" db="EMBL/GenBank/DDBJ databases">
        <title>Whole genome shotgun sequence of Acrocarpospora macrocephala NBRC 16266.</title>
        <authorList>
            <person name="Ichikawa N."/>
            <person name="Kimura A."/>
            <person name="Kitahashi Y."/>
            <person name="Komaki H."/>
            <person name="Oguchi A."/>
        </authorList>
    </citation>
    <scope>NUCLEOTIDE SEQUENCE [LARGE SCALE GENOMIC DNA]</scope>
    <source>
        <strain evidence="2 3">NBRC 16266</strain>
    </source>
</reference>
<dbReference type="InterPro" id="IPR029039">
    <property type="entry name" value="Flavoprotein-like_sf"/>
</dbReference>
<feature type="domain" description="Flavodoxin-like" evidence="1">
    <location>
        <begin position="3"/>
        <end position="163"/>
    </location>
</feature>
<keyword evidence="3" id="KW-1185">Reference proteome</keyword>
<dbReference type="RefSeq" id="WP_155357571.1">
    <property type="nucleotide sequence ID" value="NZ_BAAAHL010000012.1"/>
</dbReference>
<dbReference type="SUPFAM" id="SSF52218">
    <property type="entry name" value="Flavoproteins"/>
    <property type="match status" value="1"/>
</dbReference>
<dbReference type="PROSITE" id="PS00201">
    <property type="entry name" value="FLAVODOXIN"/>
    <property type="match status" value="1"/>
</dbReference>
<sequence>MRALVVYESMFGNTKKIAEEVARGLTTRMPVEILEVGCAPERLPDEVTLLVVGGPTHAFGMSRASTRDSAEQQADGDLISRGEGIREWLSALRVTIPIAAAAFDTKIRAAYLPGSAAKGAHKALRRHHLRLAAPPMNFYVTGTKGPLEETELQRAHEWGESLADAMAST</sequence>
<dbReference type="InterPro" id="IPR008254">
    <property type="entry name" value="Flavodoxin/NO_synth"/>
</dbReference>
<gene>
    <name evidence="2" type="ORF">Amac_058500</name>
</gene>
<dbReference type="OrthoDB" id="3253043at2"/>
<proteinExistence type="predicted"/>
<name>A0A5M3X0L0_9ACTN</name>
<dbReference type="PROSITE" id="PS50902">
    <property type="entry name" value="FLAVODOXIN_LIKE"/>
    <property type="match status" value="1"/>
</dbReference>
<evidence type="ECO:0000313" key="2">
    <source>
        <dbReference type="EMBL" id="GES12253.1"/>
    </source>
</evidence>